<evidence type="ECO:0000313" key="2">
    <source>
        <dbReference type="EMBL" id="TMW68672.1"/>
    </source>
</evidence>
<accession>A0A8K1FR66</accession>
<keyword evidence="3" id="KW-1185">Reference proteome</keyword>
<keyword evidence="1" id="KW-0472">Membrane</keyword>
<dbReference type="Proteomes" id="UP000794436">
    <property type="component" value="Unassembled WGS sequence"/>
</dbReference>
<dbReference type="OrthoDB" id="104688at2759"/>
<evidence type="ECO:0000256" key="1">
    <source>
        <dbReference type="SAM" id="Phobius"/>
    </source>
</evidence>
<gene>
    <name evidence="2" type="ORF">Poli38472_006140</name>
</gene>
<dbReference type="AlphaFoldDB" id="A0A8K1FR66"/>
<feature type="transmembrane region" description="Helical" evidence="1">
    <location>
        <begin position="28"/>
        <end position="46"/>
    </location>
</feature>
<feature type="transmembrane region" description="Helical" evidence="1">
    <location>
        <begin position="111"/>
        <end position="129"/>
    </location>
</feature>
<proteinExistence type="predicted"/>
<keyword evidence="1" id="KW-0812">Transmembrane</keyword>
<sequence>MVVLQHDQLHHLLWGPASRDGRSKRGDTLVYMQLVILACLAVWQAFAYEKPTAFRLAAFSAVVLLYFRNVALCARLLVFLSCLVLYGDVFVPVKKLMSSSEAASLQGVLPVLAYTQLLFNNIKLLFAVYRAMPRSQRRQVPMRHLRKSKYA</sequence>
<protein>
    <submittedName>
        <fullName evidence="2">Uncharacterized protein</fullName>
    </submittedName>
</protein>
<dbReference type="EMBL" id="SPLM01000002">
    <property type="protein sequence ID" value="TMW68672.1"/>
    <property type="molecule type" value="Genomic_DNA"/>
</dbReference>
<organism evidence="2 3">
    <name type="scientific">Pythium oligandrum</name>
    <name type="common">Mycoparasitic fungus</name>
    <dbReference type="NCBI Taxonomy" id="41045"/>
    <lineage>
        <taxon>Eukaryota</taxon>
        <taxon>Sar</taxon>
        <taxon>Stramenopiles</taxon>
        <taxon>Oomycota</taxon>
        <taxon>Peronosporomycetes</taxon>
        <taxon>Pythiales</taxon>
        <taxon>Pythiaceae</taxon>
        <taxon>Pythium</taxon>
    </lineage>
</organism>
<evidence type="ECO:0000313" key="3">
    <source>
        <dbReference type="Proteomes" id="UP000794436"/>
    </source>
</evidence>
<name>A0A8K1FR66_PYTOL</name>
<keyword evidence="1" id="KW-1133">Transmembrane helix</keyword>
<reference evidence="2" key="1">
    <citation type="submission" date="2019-03" db="EMBL/GenBank/DDBJ databases">
        <title>Long read genome sequence of the mycoparasitic Pythium oligandrum ATCC 38472 isolated from sugarbeet rhizosphere.</title>
        <authorList>
            <person name="Gaulin E."/>
        </authorList>
    </citation>
    <scope>NUCLEOTIDE SEQUENCE</scope>
    <source>
        <strain evidence="2">ATCC 38472_TT</strain>
    </source>
</reference>
<comment type="caution">
    <text evidence="2">The sequence shown here is derived from an EMBL/GenBank/DDBJ whole genome shotgun (WGS) entry which is preliminary data.</text>
</comment>
<feature type="transmembrane region" description="Helical" evidence="1">
    <location>
        <begin position="74"/>
        <end position="91"/>
    </location>
</feature>